<evidence type="ECO:0000259" key="12">
    <source>
        <dbReference type="PROSITE" id="PS50111"/>
    </source>
</evidence>
<dbReference type="Proteomes" id="UP000611629">
    <property type="component" value="Unassembled WGS sequence"/>
</dbReference>
<reference evidence="14" key="1">
    <citation type="submission" date="2020-07" db="EMBL/GenBank/DDBJ databases">
        <title>Genomic analysis of a strain of Sedimentibacter Hydroxybenzoicus DSM7310.</title>
        <authorList>
            <person name="Ma S."/>
        </authorList>
    </citation>
    <scope>NUCLEOTIDE SEQUENCE</scope>
    <source>
        <strain evidence="14">DSM 7310</strain>
    </source>
</reference>
<dbReference type="SUPFAM" id="SSF58104">
    <property type="entry name" value="Methyl-accepting chemotaxis protein (MCP) signaling domain"/>
    <property type="match status" value="1"/>
</dbReference>
<evidence type="ECO:0000256" key="3">
    <source>
        <dbReference type="ARBA" id="ARBA00022500"/>
    </source>
</evidence>
<keyword evidence="6 11" id="KW-0472">Membrane</keyword>
<dbReference type="EMBL" id="JACBNQ010000001">
    <property type="protein sequence ID" value="NYB72872.1"/>
    <property type="molecule type" value="Genomic_DNA"/>
</dbReference>
<feature type="coiled-coil region" evidence="10">
    <location>
        <begin position="581"/>
        <end position="608"/>
    </location>
</feature>
<dbReference type="InterPro" id="IPR033479">
    <property type="entry name" value="dCache_1"/>
</dbReference>
<evidence type="ECO:0000256" key="1">
    <source>
        <dbReference type="ARBA" id="ARBA00004651"/>
    </source>
</evidence>
<keyword evidence="10" id="KW-0175">Coiled coil</keyword>
<evidence type="ECO:0000256" key="4">
    <source>
        <dbReference type="ARBA" id="ARBA00022692"/>
    </source>
</evidence>
<evidence type="ECO:0000259" key="13">
    <source>
        <dbReference type="PROSITE" id="PS50885"/>
    </source>
</evidence>
<dbReference type="AlphaFoldDB" id="A0A974BHD5"/>
<evidence type="ECO:0000256" key="9">
    <source>
        <dbReference type="PROSITE-ProRule" id="PRU00284"/>
    </source>
</evidence>
<evidence type="ECO:0000256" key="7">
    <source>
        <dbReference type="ARBA" id="ARBA00023224"/>
    </source>
</evidence>
<comment type="caution">
    <text evidence="14">The sequence shown here is derived from an EMBL/GenBank/DDBJ whole genome shotgun (WGS) entry which is preliminary data.</text>
</comment>
<dbReference type="Pfam" id="PF00672">
    <property type="entry name" value="HAMP"/>
    <property type="match status" value="1"/>
</dbReference>
<comment type="similarity">
    <text evidence="8">Belongs to the methyl-accepting chemotaxis (MCP) protein family.</text>
</comment>
<dbReference type="Gene3D" id="3.30.450.20">
    <property type="entry name" value="PAS domain"/>
    <property type="match status" value="1"/>
</dbReference>
<feature type="domain" description="HAMP" evidence="13">
    <location>
        <begin position="307"/>
        <end position="362"/>
    </location>
</feature>
<dbReference type="RefSeq" id="WP_179236545.1">
    <property type="nucleotide sequence ID" value="NZ_JACBNQ010000001.1"/>
</dbReference>
<dbReference type="SMART" id="SM00283">
    <property type="entry name" value="MA"/>
    <property type="match status" value="1"/>
</dbReference>
<dbReference type="InterPro" id="IPR004089">
    <property type="entry name" value="MCPsignal_dom"/>
</dbReference>
<dbReference type="Pfam" id="PF02743">
    <property type="entry name" value="dCache_1"/>
    <property type="match status" value="1"/>
</dbReference>
<evidence type="ECO:0000313" key="14">
    <source>
        <dbReference type="EMBL" id="NYB72872.1"/>
    </source>
</evidence>
<dbReference type="GO" id="GO:0007165">
    <property type="term" value="P:signal transduction"/>
    <property type="evidence" value="ECO:0007669"/>
    <property type="project" value="UniProtKB-KW"/>
</dbReference>
<sequence>MKGFNLRSIKFKLIIYFTVLILISTIILGMITLNRAAATITREAENSLVLLAKDASKLTESRIETQQKTLDMIAMSQDIQTMDWAIQRPMLQNQVQRTNFLDIGVVDLNGNAKYSDGSTAQLGDREHVKKALAGEANVSNLIVSRITDEIVLTYATPIERDGKVVGALLGRRDGNSLSSIAGDTGYGQSGYGYMIDKNGTIIAHPDKDKVMNQFNPIEESSSNSSLISVSDLFKKILSEKTGVNSYTFEGNNLYAGYFPIEGSDWFFIITANQDEVLSAIPELQSLMIKIILMVLAVSIVFVLIIGNSITNPVIAAAQHAKKIASLDLTQDVPKKFMKRKDEAGDLANSFQIIINNLKEIVTEIIGASAQVAAASEELSSASQQSASASSEISQTIEEIAKSAADQAHHTQDGSINANELGHIIEENHTYMGNLNEQSNSVSKVVYDGLTEIENLHKITEESNLATNEVRNVIIQTNDSSIKIGQASNVISSIAQQTNLLALNASIEAARAGSAGKGFAVVAEEIKNLAQQSSVSTKEIDEIVSELQHNSENAVKTIERVSAITGQQYKSVGQSKDKYMIIAQSMKETERAVEQLNEASEKMESMKERILISMETLSAVAEENSAATQQATASIEEQAASAEEISSTSEELSNMAQGLQKLISRFII</sequence>
<dbReference type="InterPro" id="IPR029151">
    <property type="entry name" value="Sensor-like_sf"/>
</dbReference>
<keyword evidence="2" id="KW-1003">Cell membrane</keyword>
<keyword evidence="3" id="KW-0145">Chemotaxis</keyword>
<dbReference type="CDD" id="cd06225">
    <property type="entry name" value="HAMP"/>
    <property type="match status" value="1"/>
</dbReference>
<name>A0A974BHD5_SEDHY</name>
<evidence type="ECO:0000256" key="2">
    <source>
        <dbReference type="ARBA" id="ARBA00022475"/>
    </source>
</evidence>
<dbReference type="InterPro" id="IPR003660">
    <property type="entry name" value="HAMP_dom"/>
</dbReference>
<proteinExistence type="inferred from homology"/>
<keyword evidence="5 11" id="KW-1133">Transmembrane helix</keyword>
<accession>A0A974BHD5</accession>
<comment type="subcellular location">
    <subcellularLocation>
        <location evidence="1">Cell membrane</location>
        <topology evidence="1">Multi-pass membrane protein</topology>
    </subcellularLocation>
</comment>
<dbReference type="PANTHER" id="PTHR32089">
    <property type="entry name" value="METHYL-ACCEPTING CHEMOTAXIS PROTEIN MCPB"/>
    <property type="match status" value="1"/>
</dbReference>
<dbReference type="PROSITE" id="PS50111">
    <property type="entry name" value="CHEMOTAXIS_TRANSDUC_2"/>
    <property type="match status" value="1"/>
</dbReference>
<evidence type="ECO:0000313" key="15">
    <source>
        <dbReference type="Proteomes" id="UP000611629"/>
    </source>
</evidence>
<evidence type="ECO:0000256" key="6">
    <source>
        <dbReference type="ARBA" id="ARBA00023136"/>
    </source>
</evidence>
<organism evidence="14 15">
    <name type="scientific">Sedimentibacter hydroxybenzoicus DSM 7310</name>
    <dbReference type="NCBI Taxonomy" id="1123245"/>
    <lineage>
        <taxon>Bacteria</taxon>
        <taxon>Bacillati</taxon>
        <taxon>Bacillota</taxon>
        <taxon>Tissierellia</taxon>
        <taxon>Sedimentibacter</taxon>
    </lineage>
</organism>
<dbReference type="Gene3D" id="1.10.8.500">
    <property type="entry name" value="HAMP domain in histidine kinase"/>
    <property type="match status" value="1"/>
</dbReference>
<evidence type="ECO:0000256" key="5">
    <source>
        <dbReference type="ARBA" id="ARBA00022989"/>
    </source>
</evidence>
<dbReference type="GO" id="GO:0006935">
    <property type="term" value="P:chemotaxis"/>
    <property type="evidence" value="ECO:0007669"/>
    <property type="project" value="UniProtKB-KW"/>
</dbReference>
<evidence type="ECO:0000256" key="11">
    <source>
        <dbReference type="SAM" id="Phobius"/>
    </source>
</evidence>
<dbReference type="SMART" id="SM00304">
    <property type="entry name" value="HAMP"/>
    <property type="match status" value="1"/>
</dbReference>
<keyword evidence="4 11" id="KW-0812">Transmembrane</keyword>
<dbReference type="Gene3D" id="1.10.287.950">
    <property type="entry name" value="Methyl-accepting chemotaxis protein"/>
    <property type="match status" value="1"/>
</dbReference>
<dbReference type="Pfam" id="PF00015">
    <property type="entry name" value="MCPsignal"/>
    <property type="match status" value="1"/>
</dbReference>
<protein>
    <submittedName>
        <fullName evidence="14">Methyl-accepting chemotaxis protein</fullName>
    </submittedName>
</protein>
<feature type="transmembrane region" description="Helical" evidence="11">
    <location>
        <begin position="13"/>
        <end position="33"/>
    </location>
</feature>
<feature type="domain" description="Methyl-accepting transducer" evidence="12">
    <location>
        <begin position="381"/>
        <end position="617"/>
    </location>
</feature>
<dbReference type="CDD" id="cd12914">
    <property type="entry name" value="PDC1_DGC_like"/>
    <property type="match status" value="1"/>
</dbReference>
<dbReference type="CDD" id="cd12912">
    <property type="entry name" value="PDC2_MCP_like"/>
    <property type="match status" value="1"/>
</dbReference>
<keyword evidence="7 9" id="KW-0807">Transducer</keyword>
<keyword evidence="15" id="KW-1185">Reference proteome</keyword>
<dbReference type="SUPFAM" id="SSF103190">
    <property type="entry name" value="Sensory domain-like"/>
    <property type="match status" value="1"/>
</dbReference>
<evidence type="ECO:0000256" key="8">
    <source>
        <dbReference type="ARBA" id="ARBA00029447"/>
    </source>
</evidence>
<dbReference type="PROSITE" id="PS50885">
    <property type="entry name" value="HAMP"/>
    <property type="match status" value="1"/>
</dbReference>
<dbReference type="PANTHER" id="PTHR32089:SF112">
    <property type="entry name" value="LYSOZYME-LIKE PROTEIN-RELATED"/>
    <property type="match status" value="1"/>
</dbReference>
<gene>
    <name evidence="14" type="ORF">HZF24_01815</name>
</gene>
<dbReference type="GO" id="GO:0005886">
    <property type="term" value="C:plasma membrane"/>
    <property type="evidence" value="ECO:0007669"/>
    <property type="project" value="UniProtKB-SubCell"/>
</dbReference>
<evidence type="ECO:0000256" key="10">
    <source>
        <dbReference type="SAM" id="Coils"/>
    </source>
</evidence>